<dbReference type="Proteomes" id="UP001240984">
    <property type="component" value="Unassembled WGS sequence"/>
</dbReference>
<feature type="domain" description="Tyr recombinase" evidence="3">
    <location>
        <begin position="469"/>
        <end position="691"/>
    </location>
</feature>
<keyword evidence="1" id="KW-0233">DNA recombination</keyword>
<dbReference type="InterPro" id="IPR013762">
    <property type="entry name" value="Integrase-like_cat_sf"/>
</dbReference>
<evidence type="ECO:0000256" key="2">
    <source>
        <dbReference type="SAM" id="MobiDB-lite"/>
    </source>
</evidence>
<dbReference type="CDD" id="cd00397">
    <property type="entry name" value="DNA_BRE_C"/>
    <property type="match status" value="1"/>
</dbReference>
<name>A0ABT9N5F8_9ACTN</name>
<dbReference type="PROSITE" id="PS51898">
    <property type="entry name" value="TYR_RECOMBINASE"/>
    <property type="match status" value="1"/>
</dbReference>
<evidence type="ECO:0000313" key="5">
    <source>
        <dbReference type="Proteomes" id="UP001240984"/>
    </source>
</evidence>
<protein>
    <submittedName>
        <fullName evidence="4">Integrase</fullName>
    </submittedName>
</protein>
<dbReference type="PANTHER" id="PTHR30349:SF64">
    <property type="entry name" value="PROPHAGE INTEGRASE INTD-RELATED"/>
    <property type="match status" value="1"/>
</dbReference>
<reference evidence="4 5" key="1">
    <citation type="submission" date="2023-07" db="EMBL/GenBank/DDBJ databases">
        <title>Sequencing the genomes of 1000 actinobacteria strains.</title>
        <authorList>
            <person name="Klenk H.-P."/>
        </authorList>
    </citation>
    <scope>NUCLEOTIDE SEQUENCE [LARGE SCALE GENOMIC DNA]</scope>
    <source>
        <strain evidence="4 5">DSM 44710</strain>
    </source>
</reference>
<dbReference type="Gene3D" id="1.10.443.10">
    <property type="entry name" value="Intergrase catalytic core"/>
    <property type="match status" value="1"/>
</dbReference>
<evidence type="ECO:0000313" key="4">
    <source>
        <dbReference type="EMBL" id="MDP9798911.1"/>
    </source>
</evidence>
<keyword evidence="5" id="KW-1185">Reference proteome</keyword>
<organism evidence="4 5">
    <name type="scientific">Catenuloplanes nepalensis</name>
    <dbReference type="NCBI Taxonomy" id="587533"/>
    <lineage>
        <taxon>Bacteria</taxon>
        <taxon>Bacillati</taxon>
        <taxon>Actinomycetota</taxon>
        <taxon>Actinomycetes</taxon>
        <taxon>Micromonosporales</taxon>
        <taxon>Micromonosporaceae</taxon>
        <taxon>Catenuloplanes</taxon>
    </lineage>
</organism>
<comment type="caution">
    <text evidence="4">The sequence shown here is derived from an EMBL/GenBank/DDBJ whole genome shotgun (WGS) entry which is preliminary data.</text>
</comment>
<sequence length="837" mass="94283">MSPSTTAAEAVSSTRPAATRTRRSDVWSPQRDLKRPDFDERLALIERTQRTLAPRATPRSWWQTEKSVGEVVELVAGLDLPQASAEGLRRRKRSAREFLGWLEQFPGANWQQRWLNCGLEDAEDRWLDRVQQTWKGAGTTQYHRSSISTGMTMLLCAEVLRPSYRWLLNQHFNFGLGFVRRCIDPAGFARLEAHCDATGRVGGVRQGALNCVAMVLISKGGTIADITVDDAVEYANVRRLVHASARNVSLFYAMLVETGLLGGNAPASLSAARSRGQLTVHEMVAGYDLRNAQIRELLTAYLTVRKPDLDYTSLRALAGTLCSLFWRDIEHHHPEVDTLRLPPEIAAAWKERIRTNRHDSTRAGTAREQPERVMGVIRGLYLDLAQWALEDPARWGPWVAPCPIRSTECLATKQNRRRRARIHQRIRTLAPILPTLVDTVDRRLKAATARLNATLAVSHGDPVILDGERFVRSGTGGSTRVFVHDPDGRRRDLTYEEDNAFWAWALIEVLRHTGIRIEELQELTHHSFVAYTLPTTGEVVPMLQITPSKTDTERLILVSPELGEVLAAIIHRVRRGKAALPLVSRYDHHERVHSAPMPFLFQRFRYGIEATITRNFVARTLDNALADSGLTDQAGNPLRFTPHDFRRIFATDAIRTGLPPHIAAKIMGHQNINTTMGYAAIYSEDVITHHRAFIARRRALRPSEEYRELTPEEWQEFLGHFELRKVELGICTRDFGTPCVHEHACIRCPALRPDPHQEHRLREIISNLGARLAEAEEHGWLGEVAGLKVSITSAESKLATMQSMNRQHAVTYLGMPNFRASVGRHLGNEAAAQGKDL</sequence>
<evidence type="ECO:0000259" key="3">
    <source>
        <dbReference type="PROSITE" id="PS51898"/>
    </source>
</evidence>
<evidence type="ECO:0000256" key="1">
    <source>
        <dbReference type="ARBA" id="ARBA00023172"/>
    </source>
</evidence>
<accession>A0ABT9N5F8</accession>
<dbReference type="SUPFAM" id="SSF56349">
    <property type="entry name" value="DNA breaking-rejoining enzymes"/>
    <property type="match status" value="1"/>
</dbReference>
<dbReference type="RefSeq" id="WP_306837157.1">
    <property type="nucleotide sequence ID" value="NZ_JAUSRA010000001.1"/>
</dbReference>
<dbReference type="EMBL" id="JAUSRA010000001">
    <property type="protein sequence ID" value="MDP9798911.1"/>
    <property type="molecule type" value="Genomic_DNA"/>
</dbReference>
<dbReference type="InterPro" id="IPR011010">
    <property type="entry name" value="DNA_brk_join_enz"/>
</dbReference>
<proteinExistence type="predicted"/>
<gene>
    <name evidence="4" type="ORF">J2S43_007423</name>
</gene>
<feature type="region of interest" description="Disordered" evidence="2">
    <location>
        <begin position="1"/>
        <end position="32"/>
    </location>
</feature>
<dbReference type="InterPro" id="IPR002104">
    <property type="entry name" value="Integrase_catalytic"/>
</dbReference>
<dbReference type="InterPro" id="IPR050090">
    <property type="entry name" value="Tyrosine_recombinase_XerCD"/>
</dbReference>
<dbReference type="Pfam" id="PF00589">
    <property type="entry name" value="Phage_integrase"/>
    <property type="match status" value="1"/>
</dbReference>
<dbReference type="PANTHER" id="PTHR30349">
    <property type="entry name" value="PHAGE INTEGRASE-RELATED"/>
    <property type="match status" value="1"/>
</dbReference>
<feature type="compositionally biased region" description="Low complexity" evidence="2">
    <location>
        <begin position="10"/>
        <end position="19"/>
    </location>
</feature>